<accession>A0A176VXL7</accession>
<proteinExistence type="predicted"/>
<protein>
    <recommendedName>
        <fullName evidence="2">DUF676 domain-containing protein</fullName>
    </recommendedName>
</protein>
<evidence type="ECO:0000259" key="2">
    <source>
        <dbReference type="Pfam" id="PF05057"/>
    </source>
</evidence>
<dbReference type="Gene3D" id="3.40.50.1820">
    <property type="entry name" value="alpha/beta hydrolase"/>
    <property type="match status" value="1"/>
</dbReference>
<feature type="region of interest" description="Disordered" evidence="1">
    <location>
        <begin position="432"/>
        <end position="452"/>
    </location>
</feature>
<dbReference type="EMBL" id="LVLJ01002329">
    <property type="protein sequence ID" value="OAE25507.1"/>
    <property type="molecule type" value="Genomic_DNA"/>
</dbReference>
<reference evidence="3" key="1">
    <citation type="submission" date="2016-03" db="EMBL/GenBank/DDBJ databases">
        <title>Mechanisms controlling the formation of the plant cell surface in tip-growing cells are functionally conserved among land plants.</title>
        <authorList>
            <person name="Honkanen S."/>
            <person name="Jones V.A."/>
            <person name="Morieri G."/>
            <person name="Champion C."/>
            <person name="Hetherington A.J."/>
            <person name="Kelly S."/>
            <person name="Saint-Marcoux D."/>
            <person name="Proust H."/>
            <person name="Prescott H."/>
            <person name="Dolan L."/>
        </authorList>
    </citation>
    <scope>NUCLEOTIDE SEQUENCE [LARGE SCALE GENOMIC DNA]</scope>
    <source>
        <tissue evidence="3">Whole gametophyte</tissue>
    </source>
</reference>
<organism evidence="3 4">
    <name type="scientific">Marchantia polymorpha subsp. ruderalis</name>
    <dbReference type="NCBI Taxonomy" id="1480154"/>
    <lineage>
        <taxon>Eukaryota</taxon>
        <taxon>Viridiplantae</taxon>
        <taxon>Streptophyta</taxon>
        <taxon>Embryophyta</taxon>
        <taxon>Marchantiophyta</taxon>
        <taxon>Marchantiopsida</taxon>
        <taxon>Marchantiidae</taxon>
        <taxon>Marchantiales</taxon>
        <taxon>Marchantiaceae</taxon>
        <taxon>Marchantia</taxon>
    </lineage>
</organism>
<dbReference type="AlphaFoldDB" id="A0A176VXL7"/>
<dbReference type="Pfam" id="PF05057">
    <property type="entry name" value="DUF676"/>
    <property type="match status" value="1"/>
</dbReference>
<comment type="caution">
    <text evidence="3">The sequence shown here is derived from an EMBL/GenBank/DDBJ whole genome shotgun (WGS) entry which is preliminary data.</text>
</comment>
<sequence length="461" mass="50703">MMSIYSTRASIKVCPGEHVAEGEWIGSSLDYQEWRTVRVLASGETERQRDRKGEANYTCLMKTSTSTRKADRCGFLGICGVKSLVAEGRKNEGSGTGVCSDGQKGRHRIPIEEKMKWVRGHLVITVNGIIGSPTDWKFASREFALKRHNVLLHCSGSNASWDTFHGVDTMGRRLADEVERISKDRKGLTKISFIAHSLGGLVARYAIAVLYKPGEPGSDHPNPTIAGLEPVNFITVATPHLGSRGNENLPLLMGLSVLEKLAILIAHWIVGVTGRHLYMTDGNPKKGEKPLLVQMVTDKPLPFSSSLAAFKNRTAYANVSSDHAVGWRTASIRRKSELPVINLEPVDVKYPHIVRDECEDPDPTKAPASDPVEEEIVAGLNKHRWRRVDVSFKGSKPLWASTHTLIQVKDEKTQKVGKDVIDHIIDKHFADEDSADSLQKLGPSGGEDVGDSVQAIEVVQD</sequence>
<dbReference type="InterPro" id="IPR044294">
    <property type="entry name" value="Lipase-like"/>
</dbReference>
<evidence type="ECO:0000313" key="4">
    <source>
        <dbReference type="Proteomes" id="UP000077202"/>
    </source>
</evidence>
<feature type="domain" description="DUF676" evidence="2">
    <location>
        <begin position="121"/>
        <end position="329"/>
    </location>
</feature>
<evidence type="ECO:0000256" key="1">
    <source>
        <dbReference type="SAM" id="MobiDB-lite"/>
    </source>
</evidence>
<dbReference type="PANTHER" id="PTHR12482">
    <property type="entry name" value="LIPASE ROG1-RELATED-RELATED"/>
    <property type="match status" value="1"/>
</dbReference>
<dbReference type="PANTHER" id="PTHR12482:SF4">
    <property type="entry name" value="ALPHA_BETA-HYDROLASES SUPERFAMILY PROTEIN"/>
    <property type="match status" value="1"/>
</dbReference>
<keyword evidence="4" id="KW-1185">Reference proteome</keyword>
<gene>
    <name evidence="3" type="ORF">AXG93_1543s1240</name>
</gene>
<name>A0A176VXL7_MARPO</name>
<dbReference type="Proteomes" id="UP000077202">
    <property type="component" value="Unassembled WGS sequence"/>
</dbReference>
<evidence type="ECO:0000313" key="3">
    <source>
        <dbReference type="EMBL" id="OAE25507.1"/>
    </source>
</evidence>
<dbReference type="InterPro" id="IPR029058">
    <property type="entry name" value="AB_hydrolase_fold"/>
</dbReference>
<dbReference type="SUPFAM" id="SSF53474">
    <property type="entry name" value="alpha/beta-Hydrolases"/>
    <property type="match status" value="1"/>
</dbReference>
<dbReference type="InterPro" id="IPR007751">
    <property type="entry name" value="DUF676_lipase-like"/>
</dbReference>